<dbReference type="HAMAP" id="MF_00657">
    <property type="entry name" value="Hydroxyl_YbiX"/>
    <property type="match status" value="1"/>
</dbReference>
<dbReference type="SMART" id="SM00702">
    <property type="entry name" value="P4Hc"/>
    <property type="match status" value="1"/>
</dbReference>
<dbReference type="GO" id="GO:0005506">
    <property type="term" value="F:iron ion binding"/>
    <property type="evidence" value="ECO:0007669"/>
    <property type="project" value="UniProtKB-UniRule"/>
</dbReference>
<dbReference type="InterPro" id="IPR023550">
    <property type="entry name" value="PKHD_hydroxylase"/>
</dbReference>
<evidence type="ECO:0000256" key="4">
    <source>
        <dbReference type="ARBA" id="ARBA00022964"/>
    </source>
</evidence>
<keyword evidence="4 7" id="KW-0223">Dioxygenase</keyword>
<dbReference type="GO" id="GO:0016706">
    <property type="term" value="F:2-oxoglutarate-dependent dioxygenase activity"/>
    <property type="evidence" value="ECO:0007669"/>
    <property type="project" value="UniProtKB-UniRule"/>
</dbReference>
<dbReference type="NCBIfam" id="NF003974">
    <property type="entry name" value="PRK05467.1-3"/>
    <property type="match status" value="1"/>
</dbReference>
<feature type="binding site" evidence="7">
    <location>
        <position position="98"/>
    </location>
    <ligand>
        <name>Fe cation</name>
        <dbReference type="ChEBI" id="CHEBI:24875"/>
    </ligand>
</feature>
<feature type="domain" description="Fe2OG dioxygenase" evidence="8">
    <location>
        <begin position="78"/>
        <end position="176"/>
    </location>
</feature>
<keyword evidence="6 7" id="KW-0408">Iron</keyword>
<evidence type="ECO:0000256" key="5">
    <source>
        <dbReference type="ARBA" id="ARBA00023002"/>
    </source>
</evidence>
<evidence type="ECO:0000256" key="1">
    <source>
        <dbReference type="ARBA" id="ARBA00001961"/>
    </source>
</evidence>
<keyword evidence="3 7" id="KW-0847">Vitamin C</keyword>
<dbReference type="NCBIfam" id="NF003975">
    <property type="entry name" value="PRK05467.1-4"/>
    <property type="match status" value="1"/>
</dbReference>
<evidence type="ECO:0000256" key="2">
    <source>
        <dbReference type="ARBA" id="ARBA00022723"/>
    </source>
</evidence>
<accession>A0A399RL86</accession>
<dbReference type="GO" id="GO:0031418">
    <property type="term" value="F:L-ascorbic acid binding"/>
    <property type="evidence" value="ECO:0007669"/>
    <property type="project" value="UniProtKB-KW"/>
</dbReference>
<keyword evidence="5 7" id="KW-0560">Oxidoreductase</keyword>
<evidence type="ECO:0000256" key="6">
    <source>
        <dbReference type="ARBA" id="ARBA00023004"/>
    </source>
</evidence>
<comment type="cofactor">
    <cofactor evidence="7">
        <name>Fe(2+)</name>
        <dbReference type="ChEBI" id="CHEBI:29033"/>
    </cofactor>
    <text evidence="7">Binds 1 Fe(2+) ion per subunit.</text>
</comment>
<dbReference type="PANTHER" id="PTHR41536">
    <property type="entry name" value="PKHD-TYPE HYDROXYLASE YBIX"/>
    <property type="match status" value="1"/>
</dbReference>
<dbReference type="PANTHER" id="PTHR41536:SF1">
    <property type="entry name" value="PKHD-TYPE HYDROXYLASE YBIX"/>
    <property type="match status" value="1"/>
</dbReference>
<dbReference type="Gene3D" id="2.60.120.620">
    <property type="entry name" value="q2cbj1_9rhob like domain"/>
    <property type="match status" value="1"/>
</dbReference>
<comment type="cofactor">
    <cofactor evidence="1 7">
        <name>L-ascorbate</name>
        <dbReference type="ChEBI" id="CHEBI:38290"/>
    </cofactor>
</comment>
<dbReference type="GO" id="GO:0006879">
    <property type="term" value="P:intracellular iron ion homeostasis"/>
    <property type="evidence" value="ECO:0007669"/>
    <property type="project" value="TreeGrafter"/>
</dbReference>
<dbReference type="InterPro" id="IPR006620">
    <property type="entry name" value="Pro_4_hyd_alph"/>
</dbReference>
<dbReference type="InterPro" id="IPR044862">
    <property type="entry name" value="Pro_4_hyd_alph_FE2OG_OXY"/>
</dbReference>
<comment type="caution">
    <text evidence="9">The sequence shown here is derived from an EMBL/GenBank/DDBJ whole genome shotgun (WGS) entry which is preliminary data.</text>
</comment>
<sequence length="221" mass="24198">MYFSVPGLLTAEDVARVGEKAGQLDWADGRSTAGRTAKTVKSNLQADMNNELGLGVHDFLMRAISGSSLVKRLARPKRFSRLILSRTENGGHYGFHVDNAIMGRDGHQLRTDLSFTLFLSDPGSYSGGELNLAMSAGDIDVKPEAGTLILYPSGAIHQVRPVTSGSRLACIGWIESRIQRADQRELLFDLETVRSSLKAAHADQRLLLDKSISNLTRMWAD</sequence>
<feature type="binding site" evidence="7">
    <location>
        <position position="157"/>
    </location>
    <ligand>
        <name>Fe cation</name>
        <dbReference type="ChEBI" id="CHEBI:24875"/>
    </ligand>
</feature>
<protein>
    <submittedName>
        <fullName evidence="9">Fe2+-dependent dioxygenase</fullName>
    </submittedName>
</protein>
<dbReference type="PROSITE" id="PS51471">
    <property type="entry name" value="FE2OG_OXY"/>
    <property type="match status" value="1"/>
</dbReference>
<reference evidence="9 10" key="1">
    <citation type="submission" date="2018-08" db="EMBL/GenBank/DDBJ databases">
        <title>Henriciella mobilis sp. nov., isolated from seawater.</title>
        <authorList>
            <person name="Cheng H."/>
            <person name="Wu Y.-H."/>
            <person name="Xu X.-W."/>
            <person name="Guo L.-L."/>
        </authorList>
    </citation>
    <scope>NUCLEOTIDE SEQUENCE [LARGE SCALE GENOMIC DNA]</scope>
    <source>
        <strain evidence="9 10">JN25</strain>
    </source>
</reference>
<organism evidence="9 10">
    <name type="scientific">Henriciella mobilis</name>
    <dbReference type="NCBI Taxonomy" id="2305467"/>
    <lineage>
        <taxon>Bacteria</taxon>
        <taxon>Pseudomonadati</taxon>
        <taxon>Pseudomonadota</taxon>
        <taxon>Alphaproteobacteria</taxon>
        <taxon>Hyphomonadales</taxon>
        <taxon>Hyphomonadaceae</taxon>
        <taxon>Henriciella</taxon>
    </lineage>
</organism>
<dbReference type="Pfam" id="PF13640">
    <property type="entry name" value="2OG-FeII_Oxy_3"/>
    <property type="match status" value="1"/>
</dbReference>
<evidence type="ECO:0000313" key="9">
    <source>
        <dbReference type="EMBL" id="RIJ30767.1"/>
    </source>
</evidence>
<proteinExistence type="inferred from homology"/>
<feature type="binding site" evidence="7">
    <location>
        <position position="96"/>
    </location>
    <ligand>
        <name>Fe cation</name>
        <dbReference type="ChEBI" id="CHEBI:24875"/>
    </ligand>
</feature>
<evidence type="ECO:0000256" key="7">
    <source>
        <dbReference type="HAMAP-Rule" id="MF_00657"/>
    </source>
</evidence>
<evidence type="ECO:0000256" key="3">
    <source>
        <dbReference type="ARBA" id="ARBA00022896"/>
    </source>
</evidence>
<evidence type="ECO:0000313" key="10">
    <source>
        <dbReference type="Proteomes" id="UP000266385"/>
    </source>
</evidence>
<gene>
    <name evidence="9" type="ORF">D1223_07045</name>
</gene>
<dbReference type="Gene3D" id="4.10.860.20">
    <property type="entry name" value="Rabenosyn, Rab binding domain"/>
    <property type="match status" value="1"/>
</dbReference>
<evidence type="ECO:0000259" key="8">
    <source>
        <dbReference type="PROSITE" id="PS51471"/>
    </source>
</evidence>
<name>A0A399RL86_9PROT</name>
<dbReference type="OrthoDB" id="9812472at2"/>
<feature type="binding site" evidence="7">
    <location>
        <position position="167"/>
    </location>
    <ligand>
        <name>2-oxoglutarate</name>
        <dbReference type="ChEBI" id="CHEBI:16810"/>
    </ligand>
</feature>
<dbReference type="EMBL" id="QWFX01000006">
    <property type="protein sequence ID" value="RIJ30767.1"/>
    <property type="molecule type" value="Genomic_DNA"/>
</dbReference>
<dbReference type="Proteomes" id="UP000266385">
    <property type="component" value="Unassembled WGS sequence"/>
</dbReference>
<keyword evidence="2 7" id="KW-0479">Metal-binding</keyword>
<dbReference type="InterPro" id="IPR005123">
    <property type="entry name" value="Oxoglu/Fe-dep_dioxygenase_dom"/>
</dbReference>
<dbReference type="GO" id="GO:0006974">
    <property type="term" value="P:DNA damage response"/>
    <property type="evidence" value="ECO:0007669"/>
    <property type="project" value="TreeGrafter"/>
</dbReference>
<dbReference type="AlphaFoldDB" id="A0A399RL86"/>
<keyword evidence="10" id="KW-1185">Reference proteome</keyword>